<sequence length="81" mass="10162">MFNNKEEKHRQRLVVLSVRKFSDKQIRMKYFLKINEKLSSFPIENQSRFAIFYFFQYFEYYIANIVIDKRNTYIQLMNQLF</sequence>
<proteinExistence type="predicted"/>
<keyword evidence="1" id="KW-1185">Reference proteome</keyword>
<reference evidence="2" key="1">
    <citation type="submission" date="2016-11" db="UniProtKB">
        <authorList>
            <consortium name="WormBaseParasite"/>
        </authorList>
    </citation>
    <scope>IDENTIFICATION</scope>
</reference>
<dbReference type="Proteomes" id="UP000095282">
    <property type="component" value="Unplaced"/>
</dbReference>
<protein>
    <submittedName>
        <fullName evidence="2">Uncharacterized protein</fullName>
    </submittedName>
</protein>
<dbReference type="AlphaFoldDB" id="A0A1I7TKR5"/>
<dbReference type="WBParaSite" id="Csp11.Scaffold627.g6882.t1">
    <property type="protein sequence ID" value="Csp11.Scaffold627.g6882.t1"/>
    <property type="gene ID" value="Csp11.Scaffold627.g6882"/>
</dbReference>
<evidence type="ECO:0000313" key="1">
    <source>
        <dbReference type="Proteomes" id="UP000095282"/>
    </source>
</evidence>
<organism evidence="1 2">
    <name type="scientific">Caenorhabditis tropicalis</name>
    <dbReference type="NCBI Taxonomy" id="1561998"/>
    <lineage>
        <taxon>Eukaryota</taxon>
        <taxon>Metazoa</taxon>
        <taxon>Ecdysozoa</taxon>
        <taxon>Nematoda</taxon>
        <taxon>Chromadorea</taxon>
        <taxon>Rhabditida</taxon>
        <taxon>Rhabditina</taxon>
        <taxon>Rhabditomorpha</taxon>
        <taxon>Rhabditoidea</taxon>
        <taxon>Rhabditidae</taxon>
        <taxon>Peloderinae</taxon>
        <taxon>Caenorhabditis</taxon>
    </lineage>
</organism>
<name>A0A1I7TKR5_9PELO</name>
<evidence type="ECO:0000313" key="2">
    <source>
        <dbReference type="WBParaSite" id="Csp11.Scaffold627.g6882.t1"/>
    </source>
</evidence>
<accession>A0A1I7TKR5</accession>